<reference evidence="11" key="2">
    <citation type="journal article" date="2021" name="PeerJ">
        <title>Extensive microbial diversity within the chicken gut microbiome revealed by metagenomics and culture.</title>
        <authorList>
            <person name="Gilroy R."/>
            <person name="Ravi A."/>
            <person name="Getino M."/>
            <person name="Pursley I."/>
            <person name="Horton D.L."/>
            <person name="Alikhan N.F."/>
            <person name="Baker D."/>
            <person name="Gharbi K."/>
            <person name="Hall N."/>
            <person name="Watson M."/>
            <person name="Adriaenssens E.M."/>
            <person name="Foster-Nyarko E."/>
            <person name="Jarju S."/>
            <person name="Secka A."/>
            <person name="Antonio M."/>
            <person name="Oren A."/>
            <person name="Chaudhuri R.R."/>
            <person name="La Ragione R."/>
            <person name="Hildebrand F."/>
            <person name="Pallen M.J."/>
        </authorList>
    </citation>
    <scope>NUCLEOTIDE SEQUENCE</scope>
    <source>
        <strain evidence="11">CHK154-7741</strain>
    </source>
</reference>
<dbReference type="PROSITE" id="PS50878">
    <property type="entry name" value="RT_POL"/>
    <property type="match status" value="1"/>
</dbReference>
<proteinExistence type="inferred from homology"/>
<evidence type="ECO:0000256" key="6">
    <source>
        <dbReference type="ARBA" id="ARBA00022918"/>
    </source>
</evidence>
<keyword evidence="2" id="KW-0808">Transferase</keyword>
<feature type="domain" description="Reverse transcriptase" evidence="10">
    <location>
        <begin position="43"/>
        <end position="272"/>
    </location>
</feature>
<dbReference type="InterPro" id="IPR043502">
    <property type="entry name" value="DNA/RNA_pol_sf"/>
</dbReference>
<keyword evidence="5" id="KW-0460">Magnesium</keyword>
<dbReference type="CDD" id="cd03487">
    <property type="entry name" value="RT_Bac_retron_II"/>
    <property type="match status" value="1"/>
</dbReference>
<accession>A0A9D1N0D7</accession>
<evidence type="ECO:0000256" key="2">
    <source>
        <dbReference type="ARBA" id="ARBA00022679"/>
    </source>
</evidence>
<comment type="caution">
    <text evidence="11">The sequence shown here is derived from an EMBL/GenBank/DDBJ whole genome shotgun (WGS) entry which is preliminary data.</text>
</comment>
<sequence length="576" mass="68091">MKKKFQHDLKASKQQILEKLDKISNNPLATKKDVADLLERNLQALCIKLYVNTDDLYEISKIQKKNGKERIIFKPNPYLKQVQRNLLYILNLKYESKFCSHGFEKDKSIKTNAATHVSKKYILKCDIENFFPTINFKRVYGVFKSPPYNFNPEIAAFLAHICIYQVSTTDKHDLGILPQGAPTSPLIANLVCRTLDNQLFKLAKNNKCYYTRYADDMYFSTYLTNFPEKLYTNGKLSNEIEEIIYNNDFRINYDKTKLMYNNQRQAVTGIITNKKLNVKRSYIKNTRTMLYLWEKFKNKYTLQLFNATSEKDTVLHLLSLCKSLIFFPSKSEFKKYHTLNVTEQEDLVQKYLNDDNKRKNMYYAIATELSLYEAEQLMHEKLYKNKVKKPFFKNVLRGKIGYIKLIRGEDDNLYRKLWNRYCKIINSNQFKPLIYPNTPDNRIYNMLHSVKEGLDVEFKEYYDKKKLLETVNSFLNSDKGGQLIFGINDITMEITGIDKEINKQQKGEDGLRTMITNIICSKFHPTSQLNITCKFHKIYNKTICRIEVQPYHNKPIYYEPGKYYIRQDGRKQLVQT</sequence>
<evidence type="ECO:0000256" key="1">
    <source>
        <dbReference type="ARBA" id="ARBA00012493"/>
    </source>
</evidence>
<evidence type="ECO:0000259" key="10">
    <source>
        <dbReference type="PROSITE" id="PS50878"/>
    </source>
</evidence>
<dbReference type="GO" id="GO:0051607">
    <property type="term" value="P:defense response to virus"/>
    <property type="evidence" value="ECO:0007669"/>
    <property type="project" value="UniProtKB-KW"/>
</dbReference>
<keyword evidence="6" id="KW-0695">RNA-directed DNA polymerase</keyword>
<evidence type="ECO:0000256" key="5">
    <source>
        <dbReference type="ARBA" id="ARBA00022842"/>
    </source>
</evidence>
<dbReference type="Pfam" id="PF04326">
    <property type="entry name" value="SLFN_AlbA_2"/>
    <property type="match status" value="1"/>
</dbReference>
<evidence type="ECO:0000256" key="8">
    <source>
        <dbReference type="ARBA" id="ARBA00034120"/>
    </source>
</evidence>
<name>A0A9D1N0D7_9CLOT</name>
<keyword evidence="7" id="KW-0051">Antiviral defense</keyword>
<dbReference type="Pfam" id="PF00078">
    <property type="entry name" value="RVT_1"/>
    <property type="match status" value="1"/>
</dbReference>
<dbReference type="AlphaFoldDB" id="A0A9D1N0D7"/>
<dbReference type="PANTHER" id="PTHR34047:SF7">
    <property type="entry name" value="RNA-DIRECTED DNA POLYMERASE"/>
    <property type="match status" value="1"/>
</dbReference>
<dbReference type="InterPro" id="IPR000123">
    <property type="entry name" value="Reverse_transcriptase_msDNA"/>
</dbReference>
<keyword evidence="3" id="KW-0548">Nucleotidyltransferase</keyword>
<comment type="catalytic activity">
    <reaction evidence="9">
        <text>DNA(n) + a 2'-deoxyribonucleoside 5'-triphosphate = DNA(n+1) + diphosphate</text>
        <dbReference type="Rhea" id="RHEA:22508"/>
        <dbReference type="Rhea" id="RHEA-COMP:17339"/>
        <dbReference type="Rhea" id="RHEA-COMP:17340"/>
        <dbReference type="ChEBI" id="CHEBI:33019"/>
        <dbReference type="ChEBI" id="CHEBI:61560"/>
        <dbReference type="ChEBI" id="CHEBI:173112"/>
        <dbReference type="EC" id="2.7.7.49"/>
    </reaction>
</comment>
<dbReference type="GO" id="GO:0046872">
    <property type="term" value="F:metal ion binding"/>
    <property type="evidence" value="ECO:0007669"/>
    <property type="project" value="UniProtKB-KW"/>
</dbReference>
<evidence type="ECO:0000256" key="3">
    <source>
        <dbReference type="ARBA" id="ARBA00022695"/>
    </source>
</evidence>
<dbReference type="Proteomes" id="UP000886748">
    <property type="component" value="Unassembled WGS sequence"/>
</dbReference>
<gene>
    <name evidence="11" type="ORF">IAD26_06545</name>
</gene>
<evidence type="ECO:0000256" key="9">
    <source>
        <dbReference type="ARBA" id="ARBA00048173"/>
    </source>
</evidence>
<reference evidence="11" key="1">
    <citation type="submission" date="2020-10" db="EMBL/GenBank/DDBJ databases">
        <authorList>
            <person name="Gilroy R."/>
        </authorList>
    </citation>
    <scope>NUCLEOTIDE SEQUENCE</scope>
    <source>
        <strain evidence="11">CHK154-7741</strain>
    </source>
</reference>
<dbReference type="Gene3D" id="3.30.950.30">
    <property type="entry name" value="Schlafen, AAA domain"/>
    <property type="match status" value="1"/>
</dbReference>
<dbReference type="GO" id="GO:0003964">
    <property type="term" value="F:RNA-directed DNA polymerase activity"/>
    <property type="evidence" value="ECO:0007669"/>
    <property type="project" value="UniProtKB-KW"/>
</dbReference>
<dbReference type="PRINTS" id="PR00866">
    <property type="entry name" value="RNADNAPOLMS"/>
</dbReference>
<keyword evidence="4" id="KW-0479">Metal-binding</keyword>
<dbReference type="EC" id="2.7.7.49" evidence="1"/>
<dbReference type="InterPro" id="IPR007421">
    <property type="entry name" value="Schlafen_AlbA_2_dom"/>
</dbReference>
<dbReference type="InterPro" id="IPR000477">
    <property type="entry name" value="RT_dom"/>
</dbReference>
<dbReference type="SUPFAM" id="SSF56672">
    <property type="entry name" value="DNA/RNA polymerases"/>
    <property type="match status" value="1"/>
</dbReference>
<dbReference type="GO" id="GO:0003723">
    <property type="term" value="F:RNA binding"/>
    <property type="evidence" value="ECO:0007669"/>
    <property type="project" value="InterPro"/>
</dbReference>
<dbReference type="PANTHER" id="PTHR34047">
    <property type="entry name" value="NUCLEAR INTRON MATURASE 1, MITOCHONDRIAL-RELATED"/>
    <property type="match status" value="1"/>
</dbReference>
<dbReference type="InterPro" id="IPR051083">
    <property type="entry name" value="GrpII_Intron_Splice-Mob/Def"/>
</dbReference>
<evidence type="ECO:0000256" key="4">
    <source>
        <dbReference type="ARBA" id="ARBA00022723"/>
    </source>
</evidence>
<protein>
    <recommendedName>
        <fullName evidence="1">RNA-directed DNA polymerase</fullName>
        <ecNumber evidence="1">2.7.7.49</ecNumber>
    </recommendedName>
</protein>
<evidence type="ECO:0000256" key="7">
    <source>
        <dbReference type="ARBA" id="ARBA00023118"/>
    </source>
</evidence>
<dbReference type="InterPro" id="IPR038461">
    <property type="entry name" value="Schlafen_AlbA_2_dom_sf"/>
</dbReference>
<organism evidence="11 12">
    <name type="scientific">Candidatus Limenecus avicola</name>
    <dbReference type="NCBI Taxonomy" id="2840847"/>
    <lineage>
        <taxon>Bacteria</taxon>
        <taxon>Bacillati</taxon>
        <taxon>Bacillota</taxon>
        <taxon>Clostridia</taxon>
        <taxon>Eubacteriales</taxon>
        <taxon>Clostridiaceae</taxon>
        <taxon>Clostridiaceae incertae sedis</taxon>
        <taxon>Candidatus Limenecus</taxon>
    </lineage>
</organism>
<comment type="similarity">
    <text evidence="8">Belongs to the bacterial reverse transcriptase family.</text>
</comment>
<evidence type="ECO:0000313" key="12">
    <source>
        <dbReference type="Proteomes" id="UP000886748"/>
    </source>
</evidence>
<evidence type="ECO:0000313" key="11">
    <source>
        <dbReference type="EMBL" id="HIU92774.1"/>
    </source>
</evidence>
<dbReference type="EMBL" id="DVOD01000049">
    <property type="protein sequence ID" value="HIU92774.1"/>
    <property type="molecule type" value="Genomic_DNA"/>
</dbReference>